<feature type="region of interest" description="Disordered" evidence="1">
    <location>
        <begin position="689"/>
        <end position="708"/>
    </location>
</feature>
<feature type="transmembrane region" description="Helical" evidence="2">
    <location>
        <begin position="103"/>
        <end position="120"/>
    </location>
</feature>
<feature type="transmembrane region" description="Helical" evidence="2">
    <location>
        <begin position="397"/>
        <end position="417"/>
    </location>
</feature>
<dbReference type="AlphaFoldDB" id="A0ABC8W8W1"/>
<dbReference type="EMBL" id="OZ075122">
    <property type="protein sequence ID" value="CAL4905031.1"/>
    <property type="molecule type" value="Genomic_DNA"/>
</dbReference>
<dbReference type="Proteomes" id="UP001497457">
    <property type="component" value="Chromosome 12b"/>
</dbReference>
<evidence type="ECO:0000256" key="2">
    <source>
        <dbReference type="SAM" id="Phobius"/>
    </source>
</evidence>
<keyword evidence="5" id="KW-1185">Reference proteome</keyword>
<keyword evidence="2" id="KW-0472">Membrane</keyword>
<gene>
    <name evidence="4" type="ORF">URODEC1_LOCUS11438</name>
</gene>
<keyword evidence="2" id="KW-1133">Transmembrane helix</keyword>
<feature type="region of interest" description="Disordered" evidence="1">
    <location>
        <begin position="584"/>
        <end position="612"/>
    </location>
</feature>
<reference evidence="5" key="1">
    <citation type="submission" date="2024-06" db="EMBL/GenBank/DDBJ databases">
        <authorList>
            <person name="Ryan C."/>
        </authorList>
    </citation>
    <scope>NUCLEOTIDE SEQUENCE [LARGE SCALE GENOMIC DNA]</scope>
</reference>
<dbReference type="Pfam" id="PF04578">
    <property type="entry name" value="DUF594"/>
    <property type="match status" value="1"/>
</dbReference>
<keyword evidence="2" id="KW-0812">Transmembrane</keyword>
<name>A0ABC8W8W1_9POAL</name>
<feature type="compositionally biased region" description="Polar residues" evidence="1">
    <location>
        <begin position="699"/>
        <end position="708"/>
    </location>
</feature>
<feature type="transmembrane region" description="Helical" evidence="2">
    <location>
        <begin position="38"/>
        <end position="57"/>
    </location>
</feature>
<dbReference type="InterPro" id="IPR025315">
    <property type="entry name" value="DUF4220"/>
</dbReference>
<feature type="transmembrane region" description="Helical" evidence="2">
    <location>
        <begin position="69"/>
        <end position="91"/>
    </location>
</feature>
<evidence type="ECO:0000313" key="5">
    <source>
        <dbReference type="Proteomes" id="UP001497457"/>
    </source>
</evidence>
<accession>A0ABC8W8W1</accession>
<evidence type="ECO:0000256" key="1">
    <source>
        <dbReference type="SAM" id="MobiDB-lite"/>
    </source>
</evidence>
<organism evidence="4 5">
    <name type="scientific">Urochloa decumbens</name>
    <dbReference type="NCBI Taxonomy" id="240449"/>
    <lineage>
        <taxon>Eukaryota</taxon>
        <taxon>Viridiplantae</taxon>
        <taxon>Streptophyta</taxon>
        <taxon>Embryophyta</taxon>
        <taxon>Tracheophyta</taxon>
        <taxon>Spermatophyta</taxon>
        <taxon>Magnoliopsida</taxon>
        <taxon>Liliopsida</taxon>
        <taxon>Poales</taxon>
        <taxon>Poaceae</taxon>
        <taxon>PACMAD clade</taxon>
        <taxon>Panicoideae</taxon>
        <taxon>Panicodae</taxon>
        <taxon>Paniceae</taxon>
        <taxon>Melinidinae</taxon>
        <taxon>Urochloa</taxon>
    </lineage>
</organism>
<feature type="transmembrane region" description="Helical" evidence="2">
    <location>
        <begin position="140"/>
        <end position="159"/>
    </location>
</feature>
<sequence length="708" mass="80034">MELSMELGCKQQQEDGVVNDMTRAEEALSPWLNNPRRTIVQVEALVVTVTVLLLLQFIFGSCKRRWHNYLVKGGLWVSNTLMFPLILYTLSMMQSSPIKNSSYPVWAVVLIIASSGTAVARQYDFYASALKKIGNTAVELARYSFYFLMFLLLMTPTTWKETWNLKKAMHHMFTISASSYWVRVLIALVYVIKAFEGILLLKMEDTDMENCTAVANWMKERVNDHPSDSDPESMEGYNYLVQSPSVTIDKIWASCGISDEAKALKDICLSFALFQLLKRRYLGLACAEAKHPKAHDFFFKKLLPSEGQYKRAFQIVEVELGFCYDYFFTKYDFVYALVAAETEDSTFREVSFFFVFLSGLKIICIFVVGVFALRKSLILETPNPIIEVNSTNTDYSITLLVLGIALIVELLQAAFYLASDWVQVSLACRYVKKNCCQPSGFIEKSICFLRRVTVSRAWRNKISQHSILSGKQYPAAEVSGTVKRAIARSLIATDGDLTNGETSLRQNQNLSWTLNNHSQLEIMLIWHIATEYCDLSEDHLSDGIARGDRGVAVHLSRYSAYLLASVPELLPYHEVDIKESIKDVEEGKEQAGNPTSYEQMKSLDGTEVGDNPTTLLKKGVKLGKQLESMPDGAQRWKVMEEFWAETLVYVTPSHSTTKQHMMHLENGGEFLTHIWTLLSHAGILQLNRDKDQGPEAAEPNSQPTAETA</sequence>
<feature type="domain" description="DUF4220" evidence="3">
    <location>
        <begin position="76"/>
        <end position="469"/>
    </location>
</feature>
<dbReference type="PANTHER" id="PTHR31325">
    <property type="entry name" value="OS01G0798800 PROTEIN-RELATED"/>
    <property type="match status" value="1"/>
</dbReference>
<dbReference type="InterPro" id="IPR007658">
    <property type="entry name" value="DUF594"/>
</dbReference>
<feature type="transmembrane region" description="Helical" evidence="2">
    <location>
        <begin position="352"/>
        <end position="373"/>
    </location>
</feature>
<reference evidence="4 5" key="2">
    <citation type="submission" date="2024-10" db="EMBL/GenBank/DDBJ databases">
        <authorList>
            <person name="Ryan C."/>
        </authorList>
    </citation>
    <scope>NUCLEOTIDE SEQUENCE [LARGE SCALE GENOMIC DNA]</scope>
</reference>
<protein>
    <recommendedName>
        <fullName evidence="3">DUF4220 domain-containing protein</fullName>
    </recommendedName>
</protein>
<proteinExistence type="predicted"/>
<evidence type="ECO:0000259" key="3">
    <source>
        <dbReference type="Pfam" id="PF13968"/>
    </source>
</evidence>
<evidence type="ECO:0000313" key="4">
    <source>
        <dbReference type="EMBL" id="CAL4905031.1"/>
    </source>
</evidence>
<dbReference type="Pfam" id="PF13968">
    <property type="entry name" value="DUF4220"/>
    <property type="match status" value="1"/>
</dbReference>
<feature type="transmembrane region" description="Helical" evidence="2">
    <location>
        <begin position="179"/>
        <end position="201"/>
    </location>
</feature>